<dbReference type="Proteomes" id="UP000824890">
    <property type="component" value="Unassembled WGS sequence"/>
</dbReference>
<feature type="compositionally biased region" description="Basic and acidic residues" evidence="4">
    <location>
        <begin position="89"/>
        <end position="106"/>
    </location>
</feature>
<dbReference type="PANTHER" id="PTHR23236">
    <property type="entry name" value="EUKARYOTIC TRANSLATION INITIATION FACTOR 4B/4H"/>
    <property type="match status" value="1"/>
</dbReference>
<feature type="compositionally biased region" description="Gly residues" evidence="4">
    <location>
        <begin position="139"/>
        <end position="149"/>
    </location>
</feature>
<feature type="region of interest" description="Disordered" evidence="4">
    <location>
        <begin position="1"/>
        <end position="106"/>
    </location>
</feature>
<gene>
    <name evidence="6" type="ORF">HID58_079409</name>
</gene>
<feature type="compositionally biased region" description="Acidic residues" evidence="4">
    <location>
        <begin position="73"/>
        <end position="88"/>
    </location>
</feature>
<comment type="caution">
    <text evidence="6">The sequence shown here is derived from an EMBL/GenBank/DDBJ whole genome shotgun (WGS) entry which is preliminary data.</text>
</comment>
<feature type="compositionally biased region" description="Polar residues" evidence="4">
    <location>
        <begin position="285"/>
        <end position="299"/>
    </location>
</feature>
<feature type="compositionally biased region" description="Gly residues" evidence="4">
    <location>
        <begin position="235"/>
        <end position="252"/>
    </location>
</feature>
<organism evidence="6 7">
    <name type="scientific">Brassica napus</name>
    <name type="common">Rape</name>
    <dbReference type="NCBI Taxonomy" id="3708"/>
    <lineage>
        <taxon>Eukaryota</taxon>
        <taxon>Viridiplantae</taxon>
        <taxon>Streptophyta</taxon>
        <taxon>Embryophyta</taxon>
        <taxon>Tracheophyta</taxon>
        <taxon>Spermatophyta</taxon>
        <taxon>Magnoliopsida</taxon>
        <taxon>eudicotyledons</taxon>
        <taxon>Gunneridae</taxon>
        <taxon>Pentapetalae</taxon>
        <taxon>rosids</taxon>
        <taxon>malvids</taxon>
        <taxon>Brassicales</taxon>
        <taxon>Brassicaceae</taxon>
        <taxon>Brassiceae</taxon>
        <taxon>Brassica</taxon>
    </lineage>
</organism>
<feature type="compositionally biased region" description="Basic residues" evidence="4">
    <location>
        <begin position="20"/>
        <end position="35"/>
    </location>
</feature>
<feature type="domain" description="RRM" evidence="5">
    <location>
        <begin position="152"/>
        <end position="231"/>
    </location>
</feature>
<dbReference type="InterPro" id="IPR035979">
    <property type="entry name" value="RBD_domain_sf"/>
</dbReference>
<dbReference type="InterPro" id="IPR034350">
    <property type="entry name" value="NUCL_RRM2"/>
</dbReference>
<dbReference type="InterPro" id="IPR012677">
    <property type="entry name" value="Nucleotide-bd_a/b_plait_sf"/>
</dbReference>
<keyword evidence="7" id="KW-1185">Reference proteome</keyword>
<reference evidence="6 7" key="1">
    <citation type="submission" date="2021-05" db="EMBL/GenBank/DDBJ databases">
        <title>Genome Assembly of Synthetic Allotetraploid Brassica napus Reveals Homoeologous Exchanges between Subgenomes.</title>
        <authorList>
            <person name="Davis J.T."/>
        </authorList>
    </citation>
    <scope>NUCLEOTIDE SEQUENCE [LARGE SCALE GENOMIC DNA]</scope>
    <source>
        <strain evidence="7">cv. Da-Ae</strain>
        <tissue evidence="6">Seedling</tissue>
    </source>
</reference>
<keyword evidence="1" id="KW-0677">Repeat</keyword>
<evidence type="ECO:0000256" key="1">
    <source>
        <dbReference type="ARBA" id="ARBA00022737"/>
    </source>
</evidence>
<proteinExistence type="predicted"/>
<sequence>MGKKSATKVEAAPVAIKATKPLKKAKKATNGKVAKKTKDDSSSEEESSDDESEDEKPAPKKATTKAAKKDSSSDESESDESESEDEEETPKKKNADVEMVDAEEKQALELHGRALLGRDIRLDLAAERGDRPAYNTPQSGGGNFRSGGGEGQKIFVKGFDSSLPEEDIRQALTQHFASCGEITRVSLPMDRETGASRGIAYIDFKEGAEKAYDLNGTELGGWNIVVDEAKPRDSSGGGGGGGRFSGGGGGRFCSGRGRDSGRGRNGGGRFGRGRDNGGGRGFSRPSFTSSVNKKTTFDD</sequence>
<accession>A0ABQ7Y4D8</accession>
<evidence type="ECO:0000313" key="7">
    <source>
        <dbReference type="Proteomes" id="UP000824890"/>
    </source>
</evidence>
<feature type="region of interest" description="Disordered" evidence="4">
    <location>
        <begin position="228"/>
        <end position="299"/>
    </location>
</feature>
<keyword evidence="2 3" id="KW-0694">RNA-binding</keyword>
<feature type="compositionally biased region" description="Acidic residues" evidence="4">
    <location>
        <begin position="42"/>
        <end position="54"/>
    </location>
</feature>
<dbReference type="PROSITE" id="PS50102">
    <property type="entry name" value="RRM"/>
    <property type="match status" value="1"/>
</dbReference>
<evidence type="ECO:0000259" key="5">
    <source>
        <dbReference type="PROSITE" id="PS50102"/>
    </source>
</evidence>
<dbReference type="Gene3D" id="3.30.70.330">
    <property type="match status" value="2"/>
</dbReference>
<evidence type="ECO:0000256" key="4">
    <source>
        <dbReference type="SAM" id="MobiDB-lite"/>
    </source>
</evidence>
<evidence type="ECO:0000256" key="3">
    <source>
        <dbReference type="PROSITE-ProRule" id="PRU00176"/>
    </source>
</evidence>
<dbReference type="SMART" id="SM00360">
    <property type="entry name" value="RRM"/>
    <property type="match status" value="1"/>
</dbReference>
<dbReference type="EMBL" id="JAGKQM010000018">
    <property type="protein sequence ID" value="KAH0862198.1"/>
    <property type="molecule type" value="Genomic_DNA"/>
</dbReference>
<name>A0ABQ7Y4D8_BRANA</name>
<dbReference type="SUPFAM" id="SSF54928">
    <property type="entry name" value="RNA-binding domain, RBD"/>
    <property type="match status" value="1"/>
</dbReference>
<evidence type="ECO:0000256" key="2">
    <source>
        <dbReference type="ARBA" id="ARBA00022884"/>
    </source>
</evidence>
<dbReference type="Pfam" id="PF00076">
    <property type="entry name" value="RRM_1"/>
    <property type="match status" value="1"/>
</dbReference>
<evidence type="ECO:0000313" key="6">
    <source>
        <dbReference type="EMBL" id="KAH0862198.1"/>
    </source>
</evidence>
<dbReference type="CDD" id="cd12451">
    <property type="entry name" value="RRM2_NUCLs"/>
    <property type="match status" value="1"/>
</dbReference>
<dbReference type="InterPro" id="IPR000504">
    <property type="entry name" value="RRM_dom"/>
</dbReference>
<feature type="region of interest" description="Disordered" evidence="4">
    <location>
        <begin position="128"/>
        <end position="149"/>
    </location>
</feature>
<dbReference type="PANTHER" id="PTHR23236:SF119">
    <property type="entry name" value="NUCLEAR RNA-BINDING PROTEIN SART-3"/>
    <property type="match status" value="1"/>
</dbReference>
<protein>
    <recommendedName>
        <fullName evidence="5">RRM domain-containing protein</fullName>
    </recommendedName>
</protein>